<feature type="region of interest" description="Disordered" evidence="1">
    <location>
        <begin position="94"/>
        <end position="135"/>
    </location>
</feature>
<feature type="compositionally biased region" description="Polar residues" evidence="1">
    <location>
        <begin position="173"/>
        <end position="186"/>
    </location>
</feature>
<name>H9XP67_ECOLX</name>
<feature type="compositionally biased region" description="Polar residues" evidence="1">
    <location>
        <begin position="107"/>
        <end position="129"/>
    </location>
</feature>
<keyword evidence="2" id="KW-1133">Transmembrane helix</keyword>
<feature type="region of interest" description="Disordered" evidence="1">
    <location>
        <begin position="169"/>
        <end position="193"/>
    </location>
</feature>
<reference evidence="4" key="1">
    <citation type="submission" date="2011-12" db="EMBL/GenBank/DDBJ databases">
        <title>Characterization of cephalosporin resistance in Salmonella enterica and avian pathogenic Escherichia coli isolates from chickens.</title>
        <authorList>
            <person name="Kang M.-S."/>
            <person name="Kwon Y.-K."/>
            <person name="Oh J.-Y."/>
            <person name="Kim M.-J."/>
            <person name="Shin E.-G."/>
            <person name="Kwon J.-H."/>
            <person name="An B.-K."/>
        </authorList>
    </citation>
    <scope>NUCLEOTIDE SEQUENCE</scope>
    <source>
        <strain evidence="4">AD10-EC11</strain>
    </source>
</reference>
<dbReference type="Pfam" id="PF13701">
    <property type="entry name" value="DDE_Tnp_1_4"/>
    <property type="match status" value="1"/>
</dbReference>
<dbReference type="InterPro" id="IPR049855">
    <property type="entry name" value="DotG/IcmE-like_C"/>
</dbReference>
<keyword evidence="2" id="KW-0472">Membrane</keyword>
<sequence length="547" mass="60503">MSAEQDTAAKSGKKLSALLVLGGVIIIGGGYLLLTWLSPENSASLSSVNINSTTTGSGRTVVESQHYRDLLRADNERGAAEALRNNQTFIASLPRGLDTDHGKNQSRDTQPADQAEGSGQPSTPPQADQTAREKQREALQKLLARINTQHPDARPPVVAAAMWGATGAPGISSHASPPGTGTSPQPRLQEASLATPAARTGIQLIPALTRVPAFIDTEVDSDNAVSRVVASVPAGPWAGAVLYSQDARLAGKGMDIHFDRMMWRGMFLKVNAYALNEHTGMSSVASDVNHRWFKHIVLPSILGGAGKGGSLYKDANTQIKEIVANIKSDDLEILFRMDSGYFDEKIIETIESLGCKYLIKAKSYSTLTSQATNSSIVFVKGEEGRETTELYTKLVKWEKDRRFVVSRVLKPEKERAQLSLLEGSEYDYFFFVTNTTLLSEKVVIYYEKRGNAENYIKEAKYDMAVGHLLLKSFWANEAVFQMMMLSYNLFLLFKFDSLDSSEYRQQIKTFRLKYVFLAAKIIKTARYVIMKLSENYPYKGVYEKCLV</sequence>
<feature type="transmembrane region" description="Helical" evidence="2">
    <location>
        <begin position="15"/>
        <end position="37"/>
    </location>
</feature>
<dbReference type="InterPro" id="IPR047960">
    <property type="entry name" value="Transpos_IS1380"/>
</dbReference>
<evidence type="ECO:0000256" key="2">
    <source>
        <dbReference type="SAM" id="Phobius"/>
    </source>
</evidence>
<keyword evidence="2" id="KW-0812">Transmembrane</keyword>
<gene>
    <name evidence="4" type="primary">traO</name>
</gene>
<proteinExistence type="predicted"/>
<dbReference type="EMBL" id="JQ318857">
    <property type="protein sequence ID" value="AFH01019.1"/>
    <property type="molecule type" value="Genomic_DNA"/>
</dbReference>
<dbReference type="AlphaFoldDB" id="H9XP67"/>
<evidence type="ECO:0000256" key="1">
    <source>
        <dbReference type="SAM" id="MobiDB-lite"/>
    </source>
</evidence>
<dbReference type="NCBIfam" id="NF033539">
    <property type="entry name" value="transpos_IS1380"/>
    <property type="match status" value="1"/>
</dbReference>
<protein>
    <submittedName>
        <fullName evidence="4">Sex pilus assembly/synthesis protein</fullName>
    </submittedName>
</protein>
<reference evidence="4" key="2">
    <citation type="journal article" date="2013" name="Antimicrob. Agents Chemother.">
        <title>Evidence for Recent Acquisition and Successful Transmission of blaCTX-M-15 in Salmonella enterica in South Korea.</title>
        <authorList>
            <person name="Kang M.S."/>
            <person name="Kwon Y.K."/>
            <person name="Oh J.Y."/>
            <person name="Kim M.J."/>
            <person name="Call D.R."/>
            <person name="An B.K."/>
            <person name="Shin E.G."/>
            <person name="Song E.A."/>
            <person name="Kwon J.H."/>
        </authorList>
    </citation>
    <scope>NUCLEOTIDE SEQUENCE</scope>
    <source>
        <strain evidence="4">AD10-EC11</strain>
    </source>
</reference>
<dbReference type="InterPro" id="IPR025668">
    <property type="entry name" value="Tnp_DDE_dom"/>
</dbReference>
<evidence type="ECO:0000313" key="4">
    <source>
        <dbReference type="EMBL" id="AFH01019.1"/>
    </source>
</evidence>
<feature type="domain" description="Transposase DDE" evidence="3">
    <location>
        <begin position="315"/>
        <end position="546"/>
    </location>
</feature>
<dbReference type="CDD" id="cd16431">
    <property type="entry name" value="IcmE"/>
    <property type="match status" value="1"/>
</dbReference>
<evidence type="ECO:0000259" key="3">
    <source>
        <dbReference type="Pfam" id="PF13701"/>
    </source>
</evidence>
<dbReference type="NCBIfam" id="NF033884">
    <property type="entry name" value="conj_TraO_IncI1"/>
    <property type="match status" value="1"/>
</dbReference>
<accession>H9XP67</accession>
<organism evidence="4">
    <name type="scientific">Escherichia coli</name>
    <dbReference type="NCBI Taxonomy" id="562"/>
    <lineage>
        <taxon>Bacteria</taxon>
        <taxon>Pseudomonadati</taxon>
        <taxon>Pseudomonadota</taxon>
        <taxon>Gammaproteobacteria</taxon>
        <taxon>Enterobacterales</taxon>
        <taxon>Enterobacteriaceae</taxon>
        <taxon>Escherichia</taxon>
    </lineage>
</organism>
<feature type="compositionally biased region" description="Basic and acidic residues" evidence="1">
    <location>
        <begin position="97"/>
        <end position="106"/>
    </location>
</feature>